<sequence>MRADRAHIFFWSELCIAAGVSVVGNATQAVLHTTVLPAVAAAVAVIPPLALLAAVHGVALLARANTVSPTARRAATALTVVIAGGAFWLSFTALRALAITAGVPVAEAWLWPLIVEGAMTQSSIALLTLAHAHPPDTRPEPAAAVPDPQPPAAQSARPGVAAELPATQTEASEMAGKSRDDPLDVVDLEALAALICDQDPGGRRDPVTVAAVLTHRYVDGWSASRVSRELGCSRSAVSRLLRDADRLRAHVPADRAHTDAGLTAKRAHDGNDRAHTDSGRAHAKADPRGDRAHAESERAHADHSPADTEASANG</sequence>
<reference evidence="4" key="1">
    <citation type="journal article" date="2019" name="Int. J. Syst. Evol. Microbiol.">
        <title>The Global Catalogue of Microorganisms (GCM) 10K type strain sequencing project: providing services to taxonomists for standard genome sequencing and annotation.</title>
        <authorList>
            <consortium name="The Broad Institute Genomics Platform"/>
            <consortium name="The Broad Institute Genome Sequencing Center for Infectious Disease"/>
            <person name="Wu L."/>
            <person name="Ma J."/>
        </authorList>
    </citation>
    <scope>NUCLEOTIDE SEQUENCE [LARGE SCALE GENOMIC DNA]</scope>
    <source>
        <strain evidence="4">CGMCC 4.7329</strain>
    </source>
</reference>
<feature type="transmembrane region" description="Helical" evidence="2">
    <location>
        <begin position="7"/>
        <end position="26"/>
    </location>
</feature>
<evidence type="ECO:0000313" key="4">
    <source>
        <dbReference type="Proteomes" id="UP000658127"/>
    </source>
</evidence>
<dbReference type="EMBL" id="BMNE01000003">
    <property type="protein sequence ID" value="GGN78486.1"/>
    <property type="molecule type" value="Genomic_DNA"/>
</dbReference>
<proteinExistence type="predicted"/>
<protein>
    <recommendedName>
        <fullName evidence="5">DUF2637 domain-containing protein</fullName>
    </recommendedName>
</protein>
<feature type="region of interest" description="Disordered" evidence="1">
    <location>
        <begin position="252"/>
        <end position="314"/>
    </location>
</feature>
<keyword evidence="2" id="KW-0812">Transmembrane</keyword>
<keyword evidence="2" id="KW-1133">Transmembrane helix</keyword>
<evidence type="ECO:0000256" key="1">
    <source>
        <dbReference type="SAM" id="MobiDB-lite"/>
    </source>
</evidence>
<evidence type="ECO:0000256" key="2">
    <source>
        <dbReference type="SAM" id="Phobius"/>
    </source>
</evidence>
<name>A0ABQ2KEG7_9NOCA</name>
<feature type="transmembrane region" description="Helical" evidence="2">
    <location>
        <begin position="38"/>
        <end position="62"/>
    </location>
</feature>
<dbReference type="Gene3D" id="1.10.10.10">
    <property type="entry name" value="Winged helix-like DNA-binding domain superfamily/Winged helix DNA-binding domain"/>
    <property type="match status" value="1"/>
</dbReference>
<feature type="transmembrane region" description="Helical" evidence="2">
    <location>
        <begin position="74"/>
        <end position="97"/>
    </location>
</feature>
<accession>A0ABQ2KEG7</accession>
<feature type="region of interest" description="Disordered" evidence="1">
    <location>
        <begin position="135"/>
        <end position="180"/>
    </location>
</feature>
<dbReference type="InterPro" id="IPR021235">
    <property type="entry name" value="DUF2637"/>
</dbReference>
<gene>
    <name evidence="3" type="ORF">GCM10011610_26060</name>
</gene>
<feature type="compositionally biased region" description="Basic and acidic residues" evidence="1">
    <location>
        <begin position="266"/>
        <end position="306"/>
    </location>
</feature>
<keyword evidence="2" id="KW-0472">Membrane</keyword>
<comment type="caution">
    <text evidence="3">The sequence shown here is derived from an EMBL/GenBank/DDBJ whole genome shotgun (WGS) entry which is preliminary data.</text>
</comment>
<dbReference type="Pfam" id="PF10935">
    <property type="entry name" value="DUF2637"/>
    <property type="match status" value="1"/>
</dbReference>
<evidence type="ECO:0000313" key="3">
    <source>
        <dbReference type="EMBL" id="GGN78486.1"/>
    </source>
</evidence>
<feature type="compositionally biased region" description="Low complexity" evidence="1">
    <location>
        <begin position="140"/>
        <end position="158"/>
    </location>
</feature>
<organism evidence="3 4">
    <name type="scientific">Nocardia rhizosphaerihabitans</name>
    <dbReference type="NCBI Taxonomy" id="1691570"/>
    <lineage>
        <taxon>Bacteria</taxon>
        <taxon>Bacillati</taxon>
        <taxon>Actinomycetota</taxon>
        <taxon>Actinomycetes</taxon>
        <taxon>Mycobacteriales</taxon>
        <taxon>Nocardiaceae</taxon>
        <taxon>Nocardia</taxon>
    </lineage>
</organism>
<dbReference type="Proteomes" id="UP000658127">
    <property type="component" value="Unassembled WGS sequence"/>
</dbReference>
<dbReference type="InterPro" id="IPR036388">
    <property type="entry name" value="WH-like_DNA-bd_sf"/>
</dbReference>
<keyword evidence="4" id="KW-1185">Reference proteome</keyword>
<evidence type="ECO:0008006" key="5">
    <source>
        <dbReference type="Google" id="ProtNLM"/>
    </source>
</evidence>